<feature type="non-terminal residue" evidence="1">
    <location>
        <position position="1"/>
    </location>
</feature>
<accession>A0A5J4U8J6</accession>
<sequence length="54" mass="5986">ERGYNIISNKPDKGIGAGPVYPPLCHPLENPFVKEKTFQRSNTIGNLHSVPPKE</sequence>
<proteinExistence type="predicted"/>
<gene>
    <name evidence="1" type="ORF">EZS28_037918</name>
</gene>
<name>A0A5J4U8J6_9EUKA</name>
<organism evidence="1 2">
    <name type="scientific">Streblomastix strix</name>
    <dbReference type="NCBI Taxonomy" id="222440"/>
    <lineage>
        <taxon>Eukaryota</taxon>
        <taxon>Metamonada</taxon>
        <taxon>Preaxostyla</taxon>
        <taxon>Oxymonadida</taxon>
        <taxon>Streblomastigidae</taxon>
        <taxon>Streblomastix</taxon>
    </lineage>
</organism>
<dbReference type="Proteomes" id="UP000324800">
    <property type="component" value="Unassembled WGS sequence"/>
</dbReference>
<dbReference type="EMBL" id="SNRW01019260">
    <property type="protein sequence ID" value="KAA6366554.1"/>
    <property type="molecule type" value="Genomic_DNA"/>
</dbReference>
<protein>
    <submittedName>
        <fullName evidence="1">Uncharacterized protein</fullName>
    </submittedName>
</protein>
<dbReference type="AlphaFoldDB" id="A0A5J4U8J6"/>
<evidence type="ECO:0000313" key="1">
    <source>
        <dbReference type="EMBL" id="KAA6366554.1"/>
    </source>
</evidence>
<comment type="caution">
    <text evidence="1">The sequence shown here is derived from an EMBL/GenBank/DDBJ whole genome shotgun (WGS) entry which is preliminary data.</text>
</comment>
<reference evidence="1 2" key="1">
    <citation type="submission" date="2019-03" db="EMBL/GenBank/DDBJ databases">
        <title>Single cell metagenomics reveals metabolic interactions within the superorganism composed of flagellate Streblomastix strix and complex community of Bacteroidetes bacteria on its surface.</title>
        <authorList>
            <person name="Treitli S.C."/>
            <person name="Kolisko M."/>
            <person name="Husnik F."/>
            <person name="Keeling P."/>
            <person name="Hampl V."/>
        </authorList>
    </citation>
    <scope>NUCLEOTIDE SEQUENCE [LARGE SCALE GENOMIC DNA]</scope>
    <source>
        <strain evidence="1">ST1C</strain>
    </source>
</reference>
<evidence type="ECO:0000313" key="2">
    <source>
        <dbReference type="Proteomes" id="UP000324800"/>
    </source>
</evidence>